<dbReference type="STRING" id="150121.SAMN06296010_3465"/>
<feature type="domain" description="ABC transmembrane type-1" evidence="9">
    <location>
        <begin position="97"/>
        <end position="307"/>
    </location>
</feature>
<feature type="transmembrane region" description="Helical" evidence="7">
    <location>
        <begin position="283"/>
        <end position="308"/>
    </location>
</feature>
<protein>
    <submittedName>
        <fullName evidence="10">Carbohydrate ABC transporter membrane protein 1, CUT1 family</fullName>
    </submittedName>
</protein>
<dbReference type="CDD" id="cd06261">
    <property type="entry name" value="TM_PBP2"/>
    <property type="match status" value="1"/>
</dbReference>
<dbReference type="OrthoDB" id="9804439at2"/>
<dbReference type="InterPro" id="IPR035906">
    <property type="entry name" value="MetI-like_sf"/>
</dbReference>
<evidence type="ECO:0000313" key="11">
    <source>
        <dbReference type="Proteomes" id="UP000193244"/>
    </source>
</evidence>
<keyword evidence="6 7" id="KW-0472">Membrane</keyword>
<dbReference type="RefSeq" id="WP_085488355.1">
    <property type="nucleotide sequence ID" value="NZ_FXAY01000008.1"/>
</dbReference>
<dbReference type="Proteomes" id="UP000193244">
    <property type="component" value="Unassembled WGS sequence"/>
</dbReference>
<sequence length="316" mass="33825">MSLPTLAPTAKRPGRDETPRPGRRPRRGARRSLVRSIPLLPAVVLLAIFLLGPVISSFYGSFTNASLSGSTAQNSNFVGLDNYSALFADPDFPKSVLLTLVFLIASAIVGQNVLGLGLALLMRTSNRLVRAIVGTFVVTAWVLPEIVAAFAAYAFFNDTGTLNAMLSAVGLEGPNWLYALPMLSVILANIWRGTAFSMLVYSAALQDVPTEITESAEVDGARGWQRLIFITVPMIRRSISTNLMLTTLQTLSVFTLIFVMTGGGPGTDSSTLPVLAYQEAFQFGQLGFGTAIATIMLLVGAAFSIAYIRALKPEVD</sequence>
<evidence type="ECO:0000256" key="2">
    <source>
        <dbReference type="ARBA" id="ARBA00022448"/>
    </source>
</evidence>
<gene>
    <name evidence="10" type="ORF">SAMN06296010_3465</name>
</gene>
<evidence type="ECO:0000313" key="10">
    <source>
        <dbReference type="EMBL" id="SMG49979.1"/>
    </source>
</evidence>
<evidence type="ECO:0000259" key="9">
    <source>
        <dbReference type="PROSITE" id="PS50928"/>
    </source>
</evidence>
<dbReference type="InterPro" id="IPR000515">
    <property type="entry name" value="MetI-like"/>
</dbReference>
<comment type="subcellular location">
    <subcellularLocation>
        <location evidence="1 7">Cell membrane</location>
        <topology evidence="1 7">Multi-pass membrane protein</topology>
    </subcellularLocation>
</comment>
<dbReference type="GO" id="GO:0005886">
    <property type="term" value="C:plasma membrane"/>
    <property type="evidence" value="ECO:0007669"/>
    <property type="project" value="UniProtKB-SubCell"/>
</dbReference>
<keyword evidence="11" id="KW-1185">Reference proteome</keyword>
<keyword evidence="3" id="KW-1003">Cell membrane</keyword>
<evidence type="ECO:0000256" key="1">
    <source>
        <dbReference type="ARBA" id="ARBA00004651"/>
    </source>
</evidence>
<feature type="transmembrane region" description="Helical" evidence="7">
    <location>
        <begin position="133"/>
        <end position="156"/>
    </location>
</feature>
<name>A0A1X7L9Y1_9MICO</name>
<keyword evidence="4 7" id="KW-0812">Transmembrane</keyword>
<dbReference type="PANTHER" id="PTHR43005:SF1">
    <property type="entry name" value="SPERMIDINE_PUTRESCINE TRANSPORT SYSTEM PERMEASE PROTEIN"/>
    <property type="match status" value="1"/>
</dbReference>
<dbReference type="PANTHER" id="PTHR43005">
    <property type="entry name" value="BLR7065 PROTEIN"/>
    <property type="match status" value="1"/>
</dbReference>
<feature type="transmembrane region" description="Helical" evidence="7">
    <location>
        <begin position="33"/>
        <end position="59"/>
    </location>
</feature>
<evidence type="ECO:0000256" key="8">
    <source>
        <dbReference type="SAM" id="MobiDB-lite"/>
    </source>
</evidence>
<dbReference type="Pfam" id="PF00528">
    <property type="entry name" value="BPD_transp_1"/>
    <property type="match status" value="1"/>
</dbReference>
<dbReference type="SUPFAM" id="SSF161098">
    <property type="entry name" value="MetI-like"/>
    <property type="match status" value="1"/>
</dbReference>
<evidence type="ECO:0000256" key="7">
    <source>
        <dbReference type="RuleBase" id="RU363032"/>
    </source>
</evidence>
<dbReference type="PROSITE" id="PS50928">
    <property type="entry name" value="ABC_TM1"/>
    <property type="match status" value="1"/>
</dbReference>
<organism evidence="10 11">
    <name type="scientific">Agreia pratensis</name>
    <dbReference type="NCBI Taxonomy" id="150121"/>
    <lineage>
        <taxon>Bacteria</taxon>
        <taxon>Bacillati</taxon>
        <taxon>Actinomycetota</taxon>
        <taxon>Actinomycetes</taxon>
        <taxon>Micrococcales</taxon>
        <taxon>Microbacteriaceae</taxon>
        <taxon>Agreia</taxon>
    </lineage>
</organism>
<feature type="transmembrane region" description="Helical" evidence="7">
    <location>
        <begin position="96"/>
        <end position="121"/>
    </location>
</feature>
<evidence type="ECO:0000256" key="3">
    <source>
        <dbReference type="ARBA" id="ARBA00022475"/>
    </source>
</evidence>
<keyword evidence="2 7" id="KW-0813">Transport</keyword>
<proteinExistence type="inferred from homology"/>
<dbReference type="AlphaFoldDB" id="A0A1X7L9Y1"/>
<dbReference type="EMBL" id="FXAY01000008">
    <property type="protein sequence ID" value="SMG49979.1"/>
    <property type="molecule type" value="Genomic_DNA"/>
</dbReference>
<feature type="transmembrane region" description="Helical" evidence="7">
    <location>
        <begin position="243"/>
        <end position="263"/>
    </location>
</feature>
<reference evidence="11" key="1">
    <citation type="submission" date="2017-04" db="EMBL/GenBank/DDBJ databases">
        <authorList>
            <person name="Varghese N."/>
            <person name="Submissions S."/>
        </authorList>
    </citation>
    <scope>NUCLEOTIDE SEQUENCE [LARGE SCALE GENOMIC DNA]</scope>
    <source>
        <strain evidence="11">VKM Ac-2510</strain>
    </source>
</reference>
<accession>A0A1X7L9Y1</accession>
<dbReference type="GO" id="GO:0055085">
    <property type="term" value="P:transmembrane transport"/>
    <property type="evidence" value="ECO:0007669"/>
    <property type="project" value="InterPro"/>
</dbReference>
<dbReference type="Gene3D" id="1.10.3720.10">
    <property type="entry name" value="MetI-like"/>
    <property type="match status" value="1"/>
</dbReference>
<keyword evidence="5 7" id="KW-1133">Transmembrane helix</keyword>
<comment type="similarity">
    <text evidence="7">Belongs to the binding-protein-dependent transport system permease family.</text>
</comment>
<feature type="region of interest" description="Disordered" evidence="8">
    <location>
        <begin position="1"/>
        <end position="29"/>
    </location>
</feature>
<evidence type="ECO:0000256" key="5">
    <source>
        <dbReference type="ARBA" id="ARBA00022989"/>
    </source>
</evidence>
<feature type="transmembrane region" description="Helical" evidence="7">
    <location>
        <begin position="176"/>
        <end position="201"/>
    </location>
</feature>
<evidence type="ECO:0000256" key="4">
    <source>
        <dbReference type="ARBA" id="ARBA00022692"/>
    </source>
</evidence>
<evidence type="ECO:0000256" key="6">
    <source>
        <dbReference type="ARBA" id="ARBA00023136"/>
    </source>
</evidence>